<dbReference type="EMBL" id="CP001098">
    <property type="protein sequence ID" value="ACL69966.1"/>
    <property type="molecule type" value="Genomic_DNA"/>
</dbReference>
<dbReference type="Gene3D" id="1.25.40.10">
    <property type="entry name" value="Tetratricopeptide repeat domain"/>
    <property type="match status" value="2"/>
</dbReference>
<evidence type="ECO:0000256" key="10">
    <source>
        <dbReference type="SAM" id="Phobius"/>
    </source>
</evidence>
<dbReference type="SMART" id="SM00028">
    <property type="entry name" value="TPR"/>
    <property type="match status" value="2"/>
</dbReference>
<keyword evidence="7" id="KW-0802">TPR repeat</keyword>
<dbReference type="InterPro" id="IPR019734">
    <property type="entry name" value="TPR_rpt"/>
</dbReference>
<dbReference type="InterPro" id="IPR050245">
    <property type="entry name" value="PrsA_foldase"/>
</dbReference>
<dbReference type="SUPFAM" id="SSF54534">
    <property type="entry name" value="FKBP-like"/>
    <property type="match status" value="1"/>
</dbReference>
<sequence>MFKKLRNYSKYIIYFVVAALVLTGAFLGFGAYRNSSPAASSVIDPNYIARVNDTSIPRETYYQYLQNNAQFAQLSREQQVPYRLNLLNQLIERELLLQEAEKLGIESNPTDKEVKEQINKMLEAYNITEEKLKELLDSRGIKYEDFKEDIRHNIKTSNIIRKTIEHTYKGVEVSEDEIREAYEKVRPALIAVNIEGEKKKEARAKIEKALKELEEGKAFGEVAAKYSDLKLKDGDLGFIGRNNGFLPQEVLDKAFELEKGKTSDIIEGEKGYYIVKVIDKKLARGEEFEKSREELKDQLLKQKQNRTYQNWLRDTKKQADIEIYDPVLNGYKALQEQNYTEAINDFKIALDYNAAPIVYVYLARAYHGKGDDQEAIKVFEEALKDNSESWYLHYNFGNLYADIDKKDLAIKEFKKASELAGKDIQAHYRLYLALAGLGAKEEAEHESDIVKKLQKEIEEARKELQEQVNESRDNNELKSDSVEKAQTNNGRTENK</sequence>
<dbReference type="eggNOG" id="COG0457">
    <property type="taxonomic scope" value="Bacteria"/>
</dbReference>
<dbReference type="PANTHER" id="PTHR47245">
    <property type="entry name" value="PEPTIDYLPROLYL ISOMERASE"/>
    <property type="match status" value="1"/>
</dbReference>
<dbReference type="HOGENOM" id="CLU_530771_0_0_9"/>
<evidence type="ECO:0000256" key="2">
    <source>
        <dbReference type="ARBA" id="ARBA00013194"/>
    </source>
</evidence>
<evidence type="ECO:0000259" key="11">
    <source>
        <dbReference type="PROSITE" id="PS50198"/>
    </source>
</evidence>
<keyword evidence="10" id="KW-0472">Membrane</keyword>
<dbReference type="AlphaFoldDB" id="B8CXE7"/>
<evidence type="ECO:0000313" key="13">
    <source>
        <dbReference type="Proteomes" id="UP000000719"/>
    </source>
</evidence>
<dbReference type="GO" id="GO:0003755">
    <property type="term" value="F:peptidyl-prolyl cis-trans isomerase activity"/>
    <property type="evidence" value="ECO:0007669"/>
    <property type="project" value="UniProtKB-KW"/>
</dbReference>
<evidence type="ECO:0000256" key="3">
    <source>
        <dbReference type="ARBA" id="ARBA00022729"/>
    </source>
</evidence>
<evidence type="ECO:0000256" key="7">
    <source>
        <dbReference type="PROSITE-ProRule" id="PRU00339"/>
    </source>
</evidence>
<accession>B8CXE7</accession>
<dbReference type="InterPro" id="IPR046357">
    <property type="entry name" value="PPIase_dom_sf"/>
</dbReference>
<comment type="catalytic activity">
    <reaction evidence="1">
        <text>[protein]-peptidylproline (omega=180) = [protein]-peptidylproline (omega=0)</text>
        <dbReference type="Rhea" id="RHEA:16237"/>
        <dbReference type="Rhea" id="RHEA-COMP:10747"/>
        <dbReference type="Rhea" id="RHEA-COMP:10748"/>
        <dbReference type="ChEBI" id="CHEBI:83833"/>
        <dbReference type="ChEBI" id="CHEBI:83834"/>
        <dbReference type="EC" id="5.2.1.8"/>
    </reaction>
</comment>
<keyword evidence="13" id="KW-1185">Reference proteome</keyword>
<dbReference type="InterPro" id="IPR011990">
    <property type="entry name" value="TPR-like_helical_dom_sf"/>
</dbReference>
<evidence type="ECO:0000256" key="1">
    <source>
        <dbReference type="ARBA" id="ARBA00000971"/>
    </source>
</evidence>
<organism evidence="12 13">
    <name type="scientific">Halothermothrix orenii (strain H 168 / OCM 544 / DSM 9562)</name>
    <dbReference type="NCBI Taxonomy" id="373903"/>
    <lineage>
        <taxon>Bacteria</taxon>
        <taxon>Bacillati</taxon>
        <taxon>Bacillota</taxon>
        <taxon>Clostridia</taxon>
        <taxon>Halanaerobiales</taxon>
        <taxon>Halothermotrichaceae</taxon>
        <taxon>Halothermothrix</taxon>
    </lineage>
</organism>
<dbReference type="Pfam" id="PF13624">
    <property type="entry name" value="SurA_N_3"/>
    <property type="match status" value="1"/>
</dbReference>
<reference evidence="12 13" key="1">
    <citation type="journal article" date="2009" name="PLoS ONE">
        <title>Genome analysis of the anaerobic thermohalophilic bacterium Halothermothrix orenii.</title>
        <authorList>
            <person name="Mavromatis K."/>
            <person name="Ivanova N."/>
            <person name="Anderson I."/>
            <person name="Lykidis A."/>
            <person name="Hooper S.D."/>
            <person name="Sun H."/>
            <person name="Kunin V."/>
            <person name="Lapidus A."/>
            <person name="Hugenholtz P."/>
            <person name="Patel B."/>
            <person name="Kyrpides N.C."/>
        </authorList>
    </citation>
    <scope>NUCLEOTIDE SEQUENCE [LARGE SCALE GENOMIC DNA]</scope>
    <source>
        <strain evidence="13">H 168 / OCM 544 / DSM 9562</strain>
    </source>
</reference>
<dbReference type="eggNOG" id="COG0760">
    <property type="taxonomic scope" value="Bacteria"/>
</dbReference>
<evidence type="ECO:0000256" key="4">
    <source>
        <dbReference type="ARBA" id="ARBA00023110"/>
    </source>
</evidence>
<keyword evidence="8" id="KW-0175">Coiled coil</keyword>
<dbReference type="Gene3D" id="1.10.4030.10">
    <property type="entry name" value="Porin chaperone SurA, peptide-binding domain"/>
    <property type="match status" value="1"/>
</dbReference>
<name>B8CXE7_HALOH</name>
<dbReference type="InterPro" id="IPR027304">
    <property type="entry name" value="Trigger_fact/SurA_dom_sf"/>
</dbReference>
<evidence type="ECO:0000256" key="9">
    <source>
        <dbReference type="SAM" id="MobiDB-lite"/>
    </source>
</evidence>
<dbReference type="InterPro" id="IPR000297">
    <property type="entry name" value="PPIase_PpiC"/>
</dbReference>
<gene>
    <name evidence="12" type="ordered locus">Hore_12160</name>
</gene>
<feature type="region of interest" description="Disordered" evidence="9">
    <location>
        <begin position="461"/>
        <end position="495"/>
    </location>
</feature>
<dbReference type="KEGG" id="hor:Hore_12160"/>
<dbReference type="EC" id="5.2.1.8" evidence="2"/>
<dbReference type="PROSITE" id="PS50198">
    <property type="entry name" value="PPIC_PPIASE_2"/>
    <property type="match status" value="1"/>
</dbReference>
<feature type="compositionally biased region" description="Polar residues" evidence="9">
    <location>
        <begin position="484"/>
        <end position="495"/>
    </location>
</feature>
<dbReference type="Pfam" id="PF00639">
    <property type="entry name" value="Rotamase"/>
    <property type="match status" value="1"/>
</dbReference>
<feature type="repeat" description="TPR" evidence="7">
    <location>
        <begin position="390"/>
        <end position="423"/>
    </location>
</feature>
<keyword evidence="3" id="KW-0732">Signal</keyword>
<keyword evidence="10" id="KW-0812">Transmembrane</keyword>
<dbReference type="SUPFAM" id="SSF109998">
    <property type="entry name" value="Triger factor/SurA peptide-binding domain-like"/>
    <property type="match status" value="1"/>
</dbReference>
<evidence type="ECO:0000256" key="8">
    <source>
        <dbReference type="SAM" id="Coils"/>
    </source>
</evidence>
<keyword evidence="5 6" id="KW-0413">Isomerase</keyword>
<feature type="coiled-coil region" evidence="8">
    <location>
        <begin position="278"/>
        <end position="305"/>
    </location>
</feature>
<proteinExistence type="predicted"/>
<protein>
    <recommendedName>
        <fullName evidence="2">peptidylprolyl isomerase</fullName>
        <ecNumber evidence="2">5.2.1.8</ecNumber>
    </recommendedName>
</protein>
<evidence type="ECO:0000313" key="12">
    <source>
        <dbReference type="EMBL" id="ACL69966.1"/>
    </source>
</evidence>
<feature type="repeat" description="TPR" evidence="7">
    <location>
        <begin position="356"/>
        <end position="389"/>
    </location>
</feature>
<dbReference type="STRING" id="373903.Hore_12160"/>
<dbReference type="Proteomes" id="UP000000719">
    <property type="component" value="Chromosome"/>
</dbReference>
<keyword evidence="10" id="KW-1133">Transmembrane helix</keyword>
<dbReference type="Gene3D" id="3.10.50.40">
    <property type="match status" value="1"/>
</dbReference>
<dbReference type="PROSITE" id="PS50005">
    <property type="entry name" value="TPR"/>
    <property type="match status" value="2"/>
</dbReference>
<evidence type="ECO:0000256" key="6">
    <source>
        <dbReference type="PROSITE-ProRule" id="PRU00278"/>
    </source>
</evidence>
<feature type="domain" description="PpiC" evidence="11">
    <location>
        <begin position="182"/>
        <end position="279"/>
    </location>
</feature>
<dbReference type="SUPFAM" id="SSF48452">
    <property type="entry name" value="TPR-like"/>
    <property type="match status" value="1"/>
</dbReference>
<dbReference type="Pfam" id="PF13432">
    <property type="entry name" value="TPR_16"/>
    <property type="match status" value="1"/>
</dbReference>
<evidence type="ECO:0000256" key="5">
    <source>
        <dbReference type="ARBA" id="ARBA00023235"/>
    </source>
</evidence>
<feature type="transmembrane region" description="Helical" evidence="10">
    <location>
        <begin position="12"/>
        <end position="32"/>
    </location>
</feature>
<feature type="compositionally biased region" description="Basic and acidic residues" evidence="9">
    <location>
        <begin position="461"/>
        <end position="483"/>
    </location>
</feature>
<dbReference type="RefSeq" id="WP_012636150.1">
    <property type="nucleotide sequence ID" value="NC_011899.1"/>
</dbReference>
<dbReference type="PANTHER" id="PTHR47245:SF1">
    <property type="entry name" value="FOLDASE PROTEIN PRSA"/>
    <property type="match status" value="1"/>
</dbReference>
<dbReference type="OrthoDB" id="2111535at2"/>
<keyword evidence="4 6" id="KW-0697">Rotamase</keyword>